<gene>
    <name evidence="2" type="ORF">IAB04_07065</name>
</gene>
<feature type="domain" description="BFD-like [2Fe-2S]-binding" evidence="1">
    <location>
        <begin position="6"/>
        <end position="52"/>
    </location>
</feature>
<evidence type="ECO:0000259" key="1">
    <source>
        <dbReference type="Pfam" id="PF04324"/>
    </source>
</evidence>
<sequence>MNDAKLVCHCRRVTIGDIRRAIADGAQSFEEVQAVTGVSTGCKRCADHAKNVAKAIFEGE</sequence>
<reference evidence="2" key="2">
    <citation type="journal article" date="2021" name="PeerJ">
        <title>Extensive microbial diversity within the chicken gut microbiome revealed by metagenomics and culture.</title>
        <authorList>
            <person name="Gilroy R."/>
            <person name="Ravi A."/>
            <person name="Getino M."/>
            <person name="Pursley I."/>
            <person name="Horton D.L."/>
            <person name="Alikhan N.F."/>
            <person name="Baker D."/>
            <person name="Gharbi K."/>
            <person name="Hall N."/>
            <person name="Watson M."/>
            <person name="Adriaenssens E.M."/>
            <person name="Foster-Nyarko E."/>
            <person name="Jarju S."/>
            <person name="Secka A."/>
            <person name="Antonio M."/>
            <person name="Oren A."/>
            <person name="Chaudhuri R.R."/>
            <person name="La Ragione R."/>
            <person name="Hildebrand F."/>
            <person name="Pallen M.J."/>
        </authorList>
    </citation>
    <scope>NUCLEOTIDE SEQUENCE</scope>
    <source>
        <strain evidence="2">ChiSjej4B22-9803</strain>
    </source>
</reference>
<evidence type="ECO:0000313" key="2">
    <source>
        <dbReference type="EMBL" id="HIU49109.1"/>
    </source>
</evidence>
<evidence type="ECO:0000313" key="3">
    <source>
        <dbReference type="Proteomes" id="UP000824111"/>
    </source>
</evidence>
<organism evidence="2 3">
    <name type="scientific">Candidatus Avimonoglobus intestinipullorum</name>
    <dbReference type="NCBI Taxonomy" id="2840699"/>
    <lineage>
        <taxon>Bacteria</taxon>
        <taxon>Bacillati</taxon>
        <taxon>Bacillota</taxon>
        <taxon>Clostridia</taxon>
        <taxon>Eubacteriales</taxon>
        <taxon>Candidatus Avimonoglobus</taxon>
    </lineage>
</organism>
<reference evidence="2" key="1">
    <citation type="submission" date="2020-10" db="EMBL/GenBank/DDBJ databases">
        <authorList>
            <person name="Gilroy R."/>
        </authorList>
    </citation>
    <scope>NUCLEOTIDE SEQUENCE</scope>
    <source>
        <strain evidence="2">ChiSjej4B22-9803</strain>
    </source>
</reference>
<dbReference type="Proteomes" id="UP000824111">
    <property type="component" value="Unassembled WGS sequence"/>
</dbReference>
<accession>A0A9D1LW12</accession>
<dbReference type="InterPro" id="IPR007419">
    <property type="entry name" value="BFD-like_2Fe2S-bd_dom"/>
</dbReference>
<dbReference type="Gene3D" id="1.10.10.1100">
    <property type="entry name" value="BFD-like [2Fe-2S]-binding domain"/>
    <property type="match status" value="1"/>
</dbReference>
<dbReference type="InterPro" id="IPR041854">
    <property type="entry name" value="BFD-like_2Fe2S-bd_dom_sf"/>
</dbReference>
<dbReference type="Pfam" id="PF04324">
    <property type="entry name" value="Fer2_BFD"/>
    <property type="match status" value="1"/>
</dbReference>
<comment type="caution">
    <text evidence="2">The sequence shown here is derived from an EMBL/GenBank/DDBJ whole genome shotgun (WGS) entry which is preliminary data.</text>
</comment>
<dbReference type="AlphaFoldDB" id="A0A9D1LW12"/>
<protein>
    <submittedName>
        <fullName evidence="2">(2Fe-2S)-binding protein</fullName>
    </submittedName>
</protein>
<proteinExistence type="predicted"/>
<dbReference type="EMBL" id="DVND01000180">
    <property type="protein sequence ID" value="HIU49109.1"/>
    <property type="molecule type" value="Genomic_DNA"/>
</dbReference>
<name>A0A9D1LW12_9FIRM</name>